<gene>
    <name evidence="3" type="ORF">CC86DRAFT_309891</name>
</gene>
<evidence type="ECO:0000259" key="2">
    <source>
        <dbReference type="PROSITE" id="PS51253"/>
    </source>
</evidence>
<keyword evidence="1" id="KW-0238">DNA-binding</keyword>
<feature type="domain" description="HTH CENPB-type" evidence="2">
    <location>
        <begin position="29"/>
        <end position="105"/>
    </location>
</feature>
<name>A0A6A6ZD33_9PLEO</name>
<dbReference type="AlphaFoldDB" id="A0A6A6ZD33"/>
<proteinExistence type="predicted"/>
<dbReference type="PROSITE" id="PS51253">
    <property type="entry name" value="HTH_CENPB"/>
    <property type="match status" value="1"/>
</dbReference>
<evidence type="ECO:0000313" key="3">
    <source>
        <dbReference type="EMBL" id="KAF2818107.1"/>
    </source>
</evidence>
<organism evidence="3 4">
    <name type="scientific">Ophiobolus disseminans</name>
    <dbReference type="NCBI Taxonomy" id="1469910"/>
    <lineage>
        <taxon>Eukaryota</taxon>
        <taxon>Fungi</taxon>
        <taxon>Dikarya</taxon>
        <taxon>Ascomycota</taxon>
        <taxon>Pezizomycotina</taxon>
        <taxon>Dothideomycetes</taxon>
        <taxon>Pleosporomycetidae</taxon>
        <taxon>Pleosporales</taxon>
        <taxon>Pleosporineae</taxon>
        <taxon>Phaeosphaeriaceae</taxon>
        <taxon>Ophiobolus</taxon>
    </lineage>
</organism>
<dbReference type="GO" id="GO:0003677">
    <property type="term" value="F:DNA binding"/>
    <property type="evidence" value="ECO:0007669"/>
    <property type="project" value="UniProtKB-KW"/>
</dbReference>
<dbReference type="OrthoDB" id="3937230at2759"/>
<accession>A0A6A6ZD33</accession>
<dbReference type="Proteomes" id="UP000799424">
    <property type="component" value="Unassembled WGS sequence"/>
</dbReference>
<evidence type="ECO:0000313" key="4">
    <source>
        <dbReference type="Proteomes" id="UP000799424"/>
    </source>
</evidence>
<dbReference type="InterPro" id="IPR006600">
    <property type="entry name" value="HTH_CenpB_DNA-bd_dom"/>
</dbReference>
<reference evidence="3" key="1">
    <citation type="journal article" date="2020" name="Stud. Mycol.">
        <title>101 Dothideomycetes genomes: a test case for predicting lifestyles and emergence of pathogens.</title>
        <authorList>
            <person name="Haridas S."/>
            <person name="Albert R."/>
            <person name="Binder M."/>
            <person name="Bloem J."/>
            <person name="Labutti K."/>
            <person name="Salamov A."/>
            <person name="Andreopoulos B."/>
            <person name="Baker S."/>
            <person name="Barry K."/>
            <person name="Bills G."/>
            <person name="Bluhm B."/>
            <person name="Cannon C."/>
            <person name="Castanera R."/>
            <person name="Culley D."/>
            <person name="Daum C."/>
            <person name="Ezra D."/>
            <person name="Gonzalez J."/>
            <person name="Henrissat B."/>
            <person name="Kuo A."/>
            <person name="Liang C."/>
            <person name="Lipzen A."/>
            <person name="Lutzoni F."/>
            <person name="Magnuson J."/>
            <person name="Mondo S."/>
            <person name="Nolan M."/>
            <person name="Ohm R."/>
            <person name="Pangilinan J."/>
            <person name="Park H.-J."/>
            <person name="Ramirez L."/>
            <person name="Alfaro M."/>
            <person name="Sun H."/>
            <person name="Tritt A."/>
            <person name="Yoshinaga Y."/>
            <person name="Zwiers L.-H."/>
            <person name="Turgeon B."/>
            <person name="Goodwin S."/>
            <person name="Spatafora J."/>
            <person name="Crous P."/>
            <person name="Grigoriev I."/>
        </authorList>
    </citation>
    <scope>NUCLEOTIDE SEQUENCE</scope>
    <source>
        <strain evidence="3">CBS 113818</strain>
    </source>
</reference>
<evidence type="ECO:0000256" key="1">
    <source>
        <dbReference type="ARBA" id="ARBA00023125"/>
    </source>
</evidence>
<protein>
    <recommendedName>
        <fullName evidence="2">HTH CENPB-type domain-containing protein</fullName>
    </recommendedName>
</protein>
<keyword evidence="4" id="KW-1185">Reference proteome</keyword>
<dbReference type="EMBL" id="MU006261">
    <property type="protein sequence ID" value="KAF2818107.1"/>
    <property type="molecule type" value="Genomic_DNA"/>
</dbReference>
<sequence>MDRASQVLAQALPAHLPRTYAALADWGDEHAQSKQYLTAEEEIALVKFLLLMSSLRHPVRIKFLPSLAFSIARRRSSVTPNNPIKPPGKNWPRAFQKRHPELKARRVKAMDWKRHENNIYYKIKE</sequence>